<dbReference type="GO" id="GO:1904680">
    <property type="term" value="F:peptide transmembrane transporter activity"/>
    <property type="evidence" value="ECO:0007669"/>
    <property type="project" value="TreeGrafter"/>
</dbReference>
<dbReference type="Gene3D" id="3.90.76.10">
    <property type="entry name" value="Dipeptide-binding Protein, Domain 1"/>
    <property type="match status" value="1"/>
</dbReference>
<dbReference type="Gene3D" id="3.10.105.10">
    <property type="entry name" value="Dipeptide-binding Protein, Domain 3"/>
    <property type="match status" value="1"/>
</dbReference>
<evidence type="ECO:0000313" key="7">
    <source>
        <dbReference type="EMBL" id="TXJ21261.1"/>
    </source>
</evidence>
<dbReference type="CDD" id="cd08504">
    <property type="entry name" value="PBP2_OppA"/>
    <property type="match status" value="1"/>
</dbReference>
<evidence type="ECO:0000259" key="6">
    <source>
        <dbReference type="Pfam" id="PF00496"/>
    </source>
</evidence>
<evidence type="ECO:0000256" key="3">
    <source>
        <dbReference type="ARBA" id="ARBA00022448"/>
    </source>
</evidence>
<comment type="subcellular location">
    <subcellularLocation>
        <location evidence="1">Cell envelope</location>
    </subcellularLocation>
</comment>
<evidence type="ECO:0000256" key="4">
    <source>
        <dbReference type="ARBA" id="ARBA00022729"/>
    </source>
</evidence>
<dbReference type="GO" id="GO:0015833">
    <property type="term" value="P:peptide transport"/>
    <property type="evidence" value="ECO:0007669"/>
    <property type="project" value="TreeGrafter"/>
</dbReference>
<organism evidence="7 8">
    <name type="scientific">Brachyspira aalborgi</name>
    <dbReference type="NCBI Taxonomy" id="29522"/>
    <lineage>
        <taxon>Bacteria</taxon>
        <taxon>Pseudomonadati</taxon>
        <taxon>Spirochaetota</taxon>
        <taxon>Spirochaetia</taxon>
        <taxon>Brachyspirales</taxon>
        <taxon>Brachyspiraceae</taxon>
        <taxon>Brachyspira</taxon>
    </lineage>
</organism>
<comment type="similarity">
    <text evidence="2">Belongs to the bacterial solute-binding protein 5 family.</text>
</comment>
<dbReference type="InterPro" id="IPR000914">
    <property type="entry name" value="SBP_5_dom"/>
</dbReference>
<dbReference type="GO" id="GO:0030288">
    <property type="term" value="C:outer membrane-bounded periplasmic space"/>
    <property type="evidence" value="ECO:0007669"/>
    <property type="project" value="UniProtKB-ARBA"/>
</dbReference>
<dbReference type="Proteomes" id="UP000324638">
    <property type="component" value="Unassembled WGS sequence"/>
</dbReference>
<keyword evidence="4" id="KW-0732">Signal</keyword>
<dbReference type="PROSITE" id="PS51257">
    <property type="entry name" value="PROKAR_LIPOPROTEIN"/>
    <property type="match status" value="1"/>
</dbReference>
<keyword evidence="5" id="KW-0812">Transmembrane</keyword>
<evidence type="ECO:0000256" key="5">
    <source>
        <dbReference type="SAM" id="Phobius"/>
    </source>
</evidence>
<keyword evidence="5" id="KW-0472">Membrane</keyword>
<feature type="transmembrane region" description="Helical" evidence="5">
    <location>
        <begin position="5"/>
        <end position="23"/>
    </location>
</feature>
<dbReference type="Gene3D" id="3.40.190.10">
    <property type="entry name" value="Periplasmic binding protein-like II"/>
    <property type="match status" value="1"/>
</dbReference>
<dbReference type="InterPro" id="IPR030678">
    <property type="entry name" value="Peptide/Ni-bd"/>
</dbReference>
<keyword evidence="3" id="KW-0813">Transport</keyword>
<dbReference type="RefSeq" id="WP_147739250.1">
    <property type="nucleotide sequence ID" value="NZ_SAXU01000001.1"/>
</dbReference>
<dbReference type="Pfam" id="PF00496">
    <property type="entry name" value="SBP_bac_5"/>
    <property type="match status" value="1"/>
</dbReference>
<keyword evidence="5" id="KW-1133">Transmembrane helix</keyword>
<dbReference type="GO" id="GO:0043190">
    <property type="term" value="C:ATP-binding cassette (ABC) transporter complex"/>
    <property type="evidence" value="ECO:0007669"/>
    <property type="project" value="InterPro"/>
</dbReference>
<feature type="domain" description="Solute-binding protein family 5" evidence="6">
    <location>
        <begin position="74"/>
        <end position="457"/>
    </location>
</feature>
<protein>
    <submittedName>
        <fullName evidence="7">Peptide ABC transporter substrate-binding protein</fullName>
    </submittedName>
</protein>
<gene>
    <name evidence="7" type="ORF">EPJ79_09095</name>
</gene>
<dbReference type="FunFam" id="3.90.76.10:FF:000001">
    <property type="entry name" value="Oligopeptide ABC transporter substrate-binding protein"/>
    <property type="match status" value="1"/>
</dbReference>
<proteinExistence type="inferred from homology"/>
<sequence length="536" mass="61431">MNKKTIFCIFSIIIFSISIFIISCSNKDKEEGLLINIGPEPKTLDPTYTETYDSSAYIAHTFEGLTSRDKDDKLIEGVAESWEISADYITYTFHLRTNAKWADGKIVTANDFVYAWRRAVDPKVASSASYQLNPVKNADKIINGELPIEDLGIKALDDFTLEVKLESPTTYFLDLLATTIYSPLRRDLIEKYGDIWTQEEYIGNGPFFVSSHINDDKIIMEKNTNYWNAENIIPNKITFVLLDNPNTIISSIENGNLYFGSNPPLQDIPKLKREGYVDYVPLLAIYFLSVNTTNETLKDKRVRKALSLAIDRNYITENVTKGGEIPAAALVPYSVFDIEGSFRDKGGDYFSLKEEDYKKNIEEAKRLLEEAGYPNGKNFPVIEYSVESQSSLNIFEAVQNMWKENLNIDAKVNQLEWGVFMNTTRGDKNFQIARSGWMGDYNDPMTFLDTFLSYSPQNTGSYYNKEYEDLVKSALTNGDKISRMKTLHKAEDILMEDMPFIPIYFYNRVILVRPELKDIMISSTIPPRFFYSYVEK</sequence>
<dbReference type="PANTHER" id="PTHR30290:SF10">
    <property type="entry name" value="PERIPLASMIC OLIGOPEPTIDE-BINDING PROTEIN-RELATED"/>
    <property type="match status" value="1"/>
</dbReference>
<dbReference type="SUPFAM" id="SSF53850">
    <property type="entry name" value="Periplasmic binding protein-like II"/>
    <property type="match status" value="1"/>
</dbReference>
<evidence type="ECO:0000256" key="1">
    <source>
        <dbReference type="ARBA" id="ARBA00004196"/>
    </source>
</evidence>
<accession>A0A5C8D9X8</accession>
<dbReference type="InterPro" id="IPR039424">
    <property type="entry name" value="SBP_5"/>
</dbReference>
<name>A0A5C8D9X8_9SPIR</name>
<dbReference type="AlphaFoldDB" id="A0A5C8D9X8"/>
<reference evidence="7 8" key="1">
    <citation type="journal article" date="1992" name="Lakartidningen">
        <title>[Penicillin V and not amoxicillin is the first choice preparation in acute otitis].</title>
        <authorList>
            <person name="Kamme C."/>
            <person name="Lundgren K."/>
            <person name="Prellner K."/>
        </authorList>
    </citation>
    <scope>NUCLEOTIDE SEQUENCE [LARGE SCALE GENOMIC DNA]</scope>
    <source>
        <strain evidence="7 8">513A</strain>
    </source>
</reference>
<evidence type="ECO:0000313" key="8">
    <source>
        <dbReference type="Proteomes" id="UP000324638"/>
    </source>
</evidence>
<dbReference type="PANTHER" id="PTHR30290">
    <property type="entry name" value="PERIPLASMIC BINDING COMPONENT OF ABC TRANSPORTER"/>
    <property type="match status" value="1"/>
</dbReference>
<evidence type="ECO:0000256" key="2">
    <source>
        <dbReference type="ARBA" id="ARBA00005695"/>
    </source>
</evidence>
<dbReference type="FunFam" id="3.10.105.10:FF:000001">
    <property type="entry name" value="Oligopeptide ABC transporter, oligopeptide-binding protein"/>
    <property type="match status" value="1"/>
</dbReference>
<dbReference type="EMBL" id="SAXU01000001">
    <property type="protein sequence ID" value="TXJ21261.1"/>
    <property type="molecule type" value="Genomic_DNA"/>
</dbReference>
<comment type="caution">
    <text evidence="7">The sequence shown here is derived from an EMBL/GenBank/DDBJ whole genome shotgun (WGS) entry which is preliminary data.</text>
</comment>
<dbReference type="PIRSF" id="PIRSF002741">
    <property type="entry name" value="MppA"/>
    <property type="match status" value="1"/>
</dbReference>